<feature type="transmembrane region" description="Helical" evidence="7">
    <location>
        <begin position="147"/>
        <end position="169"/>
    </location>
</feature>
<keyword evidence="4 7" id="KW-0472">Membrane</keyword>
<accession>A0A093XML2</accession>
<dbReference type="EMBL" id="JPOX01000019">
    <property type="protein sequence ID" value="KFX46473.1"/>
    <property type="molecule type" value="Genomic_DNA"/>
</dbReference>
<feature type="transmembrane region" description="Helical" evidence="7">
    <location>
        <begin position="181"/>
        <end position="209"/>
    </location>
</feature>
<comment type="similarity">
    <text evidence="5">Belongs to the SAT4 family.</text>
</comment>
<feature type="domain" description="Rhodopsin" evidence="8">
    <location>
        <begin position="27"/>
        <end position="125"/>
    </location>
</feature>
<evidence type="ECO:0000259" key="8">
    <source>
        <dbReference type="Pfam" id="PF20684"/>
    </source>
</evidence>
<evidence type="ECO:0000256" key="1">
    <source>
        <dbReference type="ARBA" id="ARBA00004141"/>
    </source>
</evidence>
<dbReference type="InterPro" id="IPR052337">
    <property type="entry name" value="SAT4-like"/>
</dbReference>
<dbReference type="GO" id="GO:0016020">
    <property type="term" value="C:membrane"/>
    <property type="evidence" value="ECO:0007669"/>
    <property type="project" value="UniProtKB-SubCell"/>
</dbReference>
<dbReference type="PANTHER" id="PTHR33048">
    <property type="entry name" value="PTH11-LIKE INTEGRAL MEMBRANE PROTEIN (AFU_ORTHOLOGUE AFUA_5G11245)"/>
    <property type="match status" value="1"/>
</dbReference>
<evidence type="ECO:0000256" key="2">
    <source>
        <dbReference type="ARBA" id="ARBA00022692"/>
    </source>
</evidence>
<keyword evidence="3 7" id="KW-1133">Transmembrane helix</keyword>
<dbReference type="InterPro" id="IPR049326">
    <property type="entry name" value="Rhodopsin_dom_fungi"/>
</dbReference>
<dbReference type="HOGENOM" id="CLU_019101_2_3_1"/>
<evidence type="ECO:0000256" key="4">
    <source>
        <dbReference type="ARBA" id="ARBA00023136"/>
    </source>
</evidence>
<dbReference type="eggNOG" id="ENOG502RYN6">
    <property type="taxonomic scope" value="Eukaryota"/>
</dbReference>
<evidence type="ECO:0000313" key="9">
    <source>
        <dbReference type="EMBL" id="KFX46473.1"/>
    </source>
</evidence>
<dbReference type="AlphaFoldDB" id="A0A093XML2"/>
<reference evidence="9" key="1">
    <citation type="journal article" date="2014" name="PLoS Genet.">
        <title>Signature Gene Expression Reveals Novel Clues to the Molecular Mechanisms of Dimorphic Transition in Penicillium marneffei.</title>
        <authorList>
            <person name="Yang E."/>
            <person name="Wang G."/>
            <person name="Cai J."/>
            <person name="Woo P.C."/>
            <person name="Lau S.K."/>
            <person name="Yuen K.-Y."/>
            <person name="Chow W.-N."/>
            <person name="Lin X."/>
        </authorList>
    </citation>
    <scope>NUCLEOTIDE SEQUENCE [LARGE SCALE GENOMIC DNA]</scope>
    <source>
        <strain evidence="9">PM1</strain>
    </source>
</reference>
<comment type="caution">
    <text evidence="9">The sequence shown here is derived from an EMBL/GenBank/DDBJ whole genome shotgun (WGS) entry which is preliminary data.</text>
</comment>
<protein>
    <recommendedName>
        <fullName evidence="8">Rhodopsin domain-containing protein</fullName>
    </recommendedName>
</protein>
<evidence type="ECO:0000256" key="5">
    <source>
        <dbReference type="ARBA" id="ARBA00038359"/>
    </source>
</evidence>
<comment type="subcellular location">
    <subcellularLocation>
        <location evidence="1">Membrane</location>
        <topology evidence="1">Multi-pass membrane protein</topology>
    </subcellularLocation>
</comment>
<name>A0A093XML2_TALMA</name>
<feature type="transmembrane region" description="Helical" evidence="7">
    <location>
        <begin position="15"/>
        <end position="34"/>
    </location>
</feature>
<evidence type="ECO:0000256" key="7">
    <source>
        <dbReference type="SAM" id="Phobius"/>
    </source>
</evidence>
<keyword evidence="2 7" id="KW-0812">Transmembrane</keyword>
<proteinExistence type="inferred from homology"/>
<feature type="domain" description="Rhodopsin" evidence="8">
    <location>
        <begin position="136"/>
        <end position="237"/>
    </location>
</feature>
<organism evidence="9">
    <name type="scientific">Talaromyces marneffei PM1</name>
    <dbReference type="NCBI Taxonomy" id="1077442"/>
    <lineage>
        <taxon>Eukaryota</taxon>
        <taxon>Fungi</taxon>
        <taxon>Dikarya</taxon>
        <taxon>Ascomycota</taxon>
        <taxon>Pezizomycotina</taxon>
        <taxon>Eurotiomycetes</taxon>
        <taxon>Eurotiomycetidae</taxon>
        <taxon>Eurotiales</taxon>
        <taxon>Trichocomaceae</taxon>
        <taxon>Talaromyces</taxon>
        <taxon>Talaromyces sect. Talaromyces</taxon>
    </lineage>
</organism>
<evidence type="ECO:0000256" key="3">
    <source>
        <dbReference type="ARBA" id="ARBA00022989"/>
    </source>
</evidence>
<evidence type="ECO:0000256" key="6">
    <source>
        <dbReference type="SAM" id="MobiDB-lite"/>
    </source>
</evidence>
<dbReference type="PANTHER" id="PTHR33048:SF149">
    <property type="entry name" value="UBID FAMILY DECARBOXYLASE"/>
    <property type="match status" value="1"/>
</dbReference>
<dbReference type="Pfam" id="PF20684">
    <property type="entry name" value="Fung_rhodopsin"/>
    <property type="match status" value="2"/>
</dbReference>
<feature type="region of interest" description="Disordered" evidence="6">
    <location>
        <begin position="338"/>
        <end position="365"/>
    </location>
</feature>
<sequence length="365" mass="40902">MSSRAFSEGFQNETWALYAVGVFGTALRFVARIRRLGLRNIQVDDYLMVLGVIWYTILCVALNQVASGGGSNLMTDEDIANLTPSIYAERVRGSKWVFVSEHAFILTVWSCKSCMLVIYARLTNDSYTIALLPTPNPQCSTYQHYEIVQACFSITADIFMLLVAIPLLVKIQLPLRQKLILVLLFGMGVFVIVAAILTKVYCLVPSLISYVYMNWYFREATVAMLVTNLPLIWSLLRDIFPNLLNSWTGGSKKGADRYYPSMPFSSTTRSKGTRTYGMNSQVQSTPHFNMNEFAIKSQKNASGLDITRADSNSTDLNSDDGSDRALRIRQDITVTIEAEERQEPAREAMSQPHGWEVKGSDAQTS</sequence>
<gene>
    <name evidence="9" type="ORF">GQ26_0191870</name>
</gene>
<feature type="transmembrane region" description="Helical" evidence="7">
    <location>
        <begin position="215"/>
        <end position="236"/>
    </location>
</feature>
<feature type="transmembrane region" description="Helical" evidence="7">
    <location>
        <begin position="46"/>
        <end position="66"/>
    </location>
</feature>